<dbReference type="InterPro" id="IPR007168">
    <property type="entry name" value="Phageshock_PspC_N"/>
</dbReference>
<dbReference type="Pfam" id="PF04024">
    <property type="entry name" value="PspC"/>
    <property type="match status" value="1"/>
</dbReference>
<organism evidence="8 9">
    <name type="scientific">Legionella hackeliae</name>
    <dbReference type="NCBI Taxonomy" id="449"/>
    <lineage>
        <taxon>Bacteria</taxon>
        <taxon>Pseudomonadati</taxon>
        <taxon>Pseudomonadota</taxon>
        <taxon>Gammaproteobacteria</taxon>
        <taxon>Legionellales</taxon>
        <taxon>Legionellaceae</taxon>
        <taxon>Legionella</taxon>
    </lineage>
</organism>
<dbReference type="PATRIC" id="fig|449.7.peg.3268"/>
<accession>A0A0A8US04</accession>
<evidence type="ECO:0000313" key="9">
    <source>
        <dbReference type="Proteomes" id="UP000032803"/>
    </source>
</evidence>
<evidence type="ECO:0000256" key="1">
    <source>
        <dbReference type="ARBA" id="ARBA00004162"/>
    </source>
</evidence>
<comment type="subcellular location">
    <subcellularLocation>
        <location evidence="1">Cell membrane</location>
        <topology evidence="1">Single-pass membrane protein</topology>
    </subcellularLocation>
</comment>
<keyword evidence="5 6" id="KW-0472">Membrane</keyword>
<dbReference type="EMBL" id="LN681225">
    <property type="protein sequence ID" value="CEK10311.1"/>
    <property type="molecule type" value="Genomic_DNA"/>
</dbReference>
<dbReference type="PANTHER" id="PTHR33885:SF3">
    <property type="entry name" value="PHAGE SHOCK PROTEIN C"/>
    <property type="match status" value="1"/>
</dbReference>
<dbReference type="GO" id="GO:0005886">
    <property type="term" value="C:plasma membrane"/>
    <property type="evidence" value="ECO:0007669"/>
    <property type="project" value="UniProtKB-SubCell"/>
</dbReference>
<dbReference type="AlphaFoldDB" id="A0A0A8US04"/>
<evidence type="ECO:0000256" key="4">
    <source>
        <dbReference type="ARBA" id="ARBA00022989"/>
    </source>
</evidence>
<feature type="domain" description="Phage shock protein PspC N-terminal" evidence="7">
    <location>
        <begin position="9"/>
        <end position="65"/>
    </location>
</feature>
<protein>
    <submittedName>
        <fullName evidence="8">Uncharacterized membrane protein yvlC</fullName>
    </submittedName>
</protein>
<evidence type="ECO:0000259" key="7">
    <source>
        <dbReference type="Pfam" id="PF04024"/>
    </source>
</evidence>
<keyword evidence="2" id="KW-1003">Cell membrane</keyword>
<name>A0A0A8US04_LEGHA</name>
<feature type="transmembrane region" description="Helical" evidence="6">
    <location>
        <begin position="40"/>
        <end position="63"/>
    </location>
</feature>
<dbReference type="InterPro" id="IPR052027">
    <property type="entry name" value="PspC"/>
</dbReference>
<evidence type="ECO:0000256" key="5">
    <source>
        <dbReference type="ARBA" id="ARBA00023136"/>
    </source>
</evidence>
<dbReference type="HOGENOM" id="CLU_143433_4_3_6"/>
<dbReference type="OrthoDB" id="7359894at2"/>
<keyword evidence="3 6" id="KW-0812">Transmembrane</keyword>
<evidence type="ECO:0000256" key="2">
    <source>
        <dbReference type="ARBA" id="ARBA00022475"/>
    </source>
</evidence>
<gene>
    <name evidence="8" type="primary">yvlC</name>
    <name evidence="8" type="ORF">LHA_1258</name>
</gene>
<dbReference type="Proteomes" id="UP000032803">
    <property type="component" value="Chromosome I"/>
</dbReference>
<dbReference type="STRING" id="449.LHA_1258"/>
<keyword evidence="4 6" id="KW-1133">Transmembrane helix</keyword>
<sequence length="70" mass="7953">MKQLSQRPQRLYRSRRDKMIAGVCGGLAAYFSMDPTVMRLIFIILLLLGGSAILVYLIMWLVVPLEPAKE</sequence>
<evidence type="ECO:0000256" key="6">
    <source>
        <dbReference type="SAM" id="Phobius"/>
    </source>
</evidence>
<evidence type="ECO:0000313" key="8">
    <source>
        <dbReference type="EMBL" id="CEK10311.1"/>
    </source>
</evidence>
<dbReference type="KEGG" id="lha:LHA_1258"/>
<evidence type="ECO:0000256" key="3">
    <source>
        <dbReference type="ARBA" id="ARBA00022692"/>
    </source>
</evidence>
<dbReference type="PANTHER" id="PTHR33885">
    <property type="entry name" value="PHAGE SHOCK PROTEIN C"/>
    <property type="match status" value="1"/>
</dbReference>
<keyword evidence="9" id="KW-1185">Reference proteome</keyword>
<dbReference type="RefSeq" id="WP_045105709.1">
    <property type="nucleotide sequence ID" value="NZ_LN681225.1"/>
</dbReference>
<reference evidence="9" key="1">
    <citation type="submission" date="2014-09" db="EMBL/GenBank/DDBJ databases">
        <authorList>
            <person name="Gomez-Valero L."/>
        </authorList>
    </citation>
    <scope>NUCLEOTIDE SEQUENCE [LARGE SCALE GENOMIC DNA]</scope>
    <source>
        <strain evidence="9">ATCC35250</strain>
    </source>
</reference>
<proteinExistence type="predicted"/>